<organism evidence="2 3">
    <name type="scientific">Aulographum hederae CBS 113979</name>
    <dbReference type="NCBI Taxonomy" id="1176131"/>
    <lineage>
        <taxon>Eukaryota</taxon>
        <taxon>Fungi</taxon>
        <taxon>Dikarya</taxon>
        <taxon>Ascomycota</taxon>
        <taxon>Pezizomycotina</taxon>
        <taxon>Dothideomycetes</taxon>
        <taxon>Pleosporomycetidae</taxon>
        <taxon>Aulographales</taxon>
        <taxon>Aulographaceae</taxon>
    </lineage>
</organism>
<dbReference type="AlphaFoldDB" id="A0A6G1H6B4"/>
<dbReference type="EMBL" id="ML977148">
    <property type="protein sequence ID" value="KAF1988498.1"/>
    <property type="molecule type" value="Genomic_DNA"/>
</dbReference>
<evidence type="ECO:0000313" key="2">
    <source>
        <dbReference type="EMBL" id="KAF1988498.1"/>
    </source>
</evidence>
<keyword evidence="1" id="KW-0732">Signal</keyword>
<feature type="signal peptide" evidence="1">
    <location>
        <begin position="1"/>
        <end position="20"/>
    </location>
</feature>
<dbReference type="Proteomes" id="UP000800041">
    <property type="component" value="Unassembled WGS sequence"/>
</dbReference>
<evidence type="ECO:0000256" key="1">
    <source>
        <dbReference type="SAM" id="SignalP"/>
    </source>
</evidence>
<feature type="chain" id="PRO_5026336531" evidence="1">
    <location>
        <begin position="21"/>
        <end position="244"/>
    </location>
</feature>
<evidence type="ECO:0000313" key="3">
    <source>
        <dbReference type="Proteomes" id="UP000800041"/>
    </source>
</evidence>
<accession>A0A6G1H6B4</accession>
<protein>
    <submittedName>
        <fullName evidence="2">Uncharacterized protein</fullName>
    </submittedName>
</protein>
<reference evidence="2" key="1">
    <citation type="journal article" date="2020" name="Stud. Mycol.">
        <title>101 Dothideomycetes genomes: a test case for predicting lifestyles and emergence of pathogens.</title>
        <authorList>
            <person name="Haridas S."/>
            <person name="Albert R."/>
            <person name="Binder M."/>
            <person name="Bloem J."/>
            <person name="Labutti K."/>
            <person name="Salamov A."/>
            <person name="Andreopoulos B."/>
            <person name="Baker S."/>
            <person name="Barry K."/>
            <person name="Bills G."/>
            <person name="Bluhm B."/>
            <person name="Cannon C."/>
            <person name="Castanera R."/>
            <person name="Culley D."/>
            <person name="Daum C."/>
            <person name="Ezra D."/>
            <person name="Gonzalez J."/>
            <person name="Henrissat B."/>
            <person name="Kuo A."/>
            <person name="Liang C."/>
            <person name="Lipzen A."/>
            <person name="Lutzoni F."/>
            <person name="Magnuson J."/>
            <person name="Mondo S."/>
            <person name="Nolan M."/>
            <person name="Ohm R."/>
            <person name="Pangilinan J."/>
            <person name="Park H.-J."/>
            <person name="Ramirez L."/>
            <person name="Alfaro M."/>
            <person name="Sun H."/>
            <person name="Tritt A."/>
            <person name="Yoshinaga Y."/>
            <person name="Zwiers L.-H."/>
            <person name="Turgeon B."/>
            <person name="Goodwin S."/>
            <person name="Spatafora J."/>
            <person name="Crous P."/>
            <person name="Grigoriev I."/>
        </authorList>
    </citation>
    <scope>NUCLEOTIDE SEQUENCE</scope>
    <source>
        <strain evidence="2">CBS 113979</strain>
    </source>
</reference>
<sequence>MRTSAIILSIYALCVGTTAASPMAEMVQPYPKREPPLDTSRNRRQCAHYLGRYIFDECELASQGRRNGLMPPATRPPWIPPPWDPPPGLLSRLLRRHRPKNLGDQHGECRQHFKGIEKNCQEGVVSMLMGYCPAYMALHPHEKPEKPMKPQAVVYIPTNILKPEMVPTELLPPPFFPVEPQATGEDVPLPTSQDVLLPTGVMVPLPTDQDVPLPTGAIVPDNMFQLPSEMLKDLPKDILADLPA</sequence>
<gene>
    <name evidence="2" type="ORF">K402DRAFT_419348</name>
</gene>
<keyword evidence="3" id="KW-1185">Reference proteome</keyword>
<proteinExistence type="predicted"/>
<name>A0A6G1H6B4_9PEZI</name>
<feature type="non-terminal residue" evidence="2">
    <location>
        <position position="244"/>
    </location>
</feature>